<reference evidence="2 3" key="1">
    <citation type="journal article" date="2024" name="Commun. Biol.">
        <title>Comparative genomic analysis of thermophilic fungi reveals convergent evolutionary adaptations and gene losses.</title>
        <authorList>
            <person name="Steindorff A.S."/>
            <person name="Aguilar-Pontes M.V."/>
            <person name="Robinson A.J."/>
            <person name="Andreopoulos B."/>
            <person name="LaButti K."/>
            <person name="Kuo A."/>
            <person name="Mondo S."/>
            <person name="Riley R."/>
            <person name="Otillar R."/>
            <person name="Haridas S."/>
            <person name="Lipzen A."/>
            <person name="Grimwood J."/>
            <person name="Schmutz J."/>
            <person name="Clum A."/>
            <person name="Reid I.D."/>
            <person name="Moisan M.C."/>
            <person name="Butler G."/>
            <person name="Nguyen T.T.M."/>
            <person name="Dewar K."/>
            <person name="Conant G."/>
            <person name="Drula E."/>
            <person name="Henrissat B."/>
            <person name="Hansel C."/>
            <person name="Singer S."/>
            <person name="Hutchinson M.I."/>
            <person name="de Vries R.P."/>
            <person name="Natvig D.O."/>
            <person name="Powell A.J."/>
            <person name="Tsang A."/>
            <person name="Grigoriev I.V."/>
        </authorList>
    </citation>
    <scope>NUCLEOTIDE SEQUENCE [LARGE SCALE GENOMIC DNA]</scope>
    <source>
        <strain evidence="2 3">CBS 494.80</strain>
    </source>
</reference>
<comment type="caution">
    <text evidence="2">The sequence shown here is derived from an EMBL/GenBank/DDBJ whole genome shotgun (WGS) entry which is preliminary data.</text>
</comment>
<accession>A0ABR4BY30</accession>
<dbReference type="Proteomes" id="UP001595075">
    <property type="component" value="Unassembled WGS sequence"/>
</dbReference>
<evidence type="ECO:0000313" key="3">
    <source>
        <dbReference type="Proteomes" id="UP001595075"/>
    </source>
</evidence>
<evidence type="ECO:0000256" key="1">
    <source>
        <dbReference type="SAM" id="MobiDB-lite"/>
    </source>
</evidence>
<keyword evidence="3" id="KW-1185">Reference proteome</keyword>
<feature type="region of interest" description="Disordered" evidence="1">
    <location>
        <begin position="51"/>
        <end position="72"/>
    </location>
</feature>
<gene>
    <name evidence="2" type="ORF">VTL71DRAFT_6831</name>
</gene>
<name>A0ABR4BY30_9HELO</name>
<proteinExistence type="predicted"/>
<dbReference type="EMBL" id="JAZHXI010000017">
    <property type="protein sequence ID" value="KAL2062565.1"/>
    <property type="molecule type" value="Genomic_DNA"/>
</dbReference>
<protein>
    <submittedName>
        <fullName evidence="2">Uncharacterized protein</fullName>
    </submittedName>
</protein>
<feature type="compositionally biased region" description="Basic residues" evidence="1">
    <location>
        <begin position="57"/>
        <end position="72"/>
    </location>
</feature>
<evidence type="ECO:0000313" key="2">
    <source>
        <dbReference type="EMBL" id="KAL2062565.1"/>
    </source>
</evidence>
<organism evidence="2 3">
    <name type="scientific">Oculimacula yallundae</name>
    <dbReference type="NCBI Taxonomy" id="86028"/>
    <lineage>
        <taxon>Eukaryota</taxon>
        <taxon>Fungi</taxon>
        <taxon>Dikarya</taxon>
        <taxon>Ascomycota</taxon>
        <taxon>Pezizomycotina</taxon>
        <taxon>Leotiomycetes</taxon>
        <taxon>Helotiales</taxon>
        <taxon>Ploettnerulaceae</taxon>
        <taxon>Oculimacula</taxon>
    </lineage>
</organism>
<sequence length="72" mass="7905">MSIPVKAILNETFKAIILLVVETPKSAPSVIDFIKEDLFVKPKPVSIESMAIPRATTKSKKSRAVKKAKNNP</sequence>